<evidence type="ECO:0000256" key="1">
    <source>
        <dbReference type="ARBA" id="ARBA00022670"/>
    </source>
</evidence>
<dbReference type="Proteomes" id="UP000218160">
    <property type="component" value="Chromosome 2"/>
</dbReference>
<name>A0A291BBR4_9GAMM</name>
<dbReference type="GO" id="GO:0030163">
    <property type="term" value="P:protein catabolic process"/>
    <property type="evidence" value="ECO:0007669"/>
    <property type="project" value="InterPro"/>
</dbReference>
<dbReference type="PANTHER" id="PTHR10046">
    <property type="entry name" value="ATP DEPENDENT LON PROTEASE FAMILY MEMBER"/>
    <property type="match status" value="1"/>
</dbReference>
<dbReference type="KEGG" id="elux:BTN50_2060"/>
<dbReference type="InterPro" id="IPR027065">
    <property type="entry name" value="Lon_Prtase"/>
</dbReference>
<dbReference type="Pfam" id="PF13654">
    <property type="entry name" value="AAA_32"/>
    <property type="match status" value="1"/>
</dbReference>
<dbReference type="EC" id="3.4.21.53" evidence="2"/>
<comment type="similarity">
    <text evidence="2">Belongs to the peptidase S16 family.</text>
</comment>
<proteinExistence type="inferred from homology"/>
<dbReference type="EMBL" id="CP020663">
    <property type="protein sequence ID" value="ATF10469.1"/>
    <property type="molecule type" value="Genomic_DNA"/>
</dbReference>
<reference evidence="5" key="1">
    <citation type="submission" date="2017-04" db="EMBL/GenBank/DDBJ databases">
        <title>Genome evolution of the luminous symbionts of deep sea anglerfish.</title>
        <authorList>
            <person name="Hendry T.A."/>
        </authorList>
    </citation>
    <scope>NUCLEOTIDE SEQUENCE [LARGE SCALE GENOMIC DNA]</scope>
</reference>
<dbReference type="SUPFAM" id="SSF54211">
    <property type="entry name" value="Ribosomal protein S5 domain 2-like"/>
    <property type="match status" value="1"/>
</dbReference>
<dbReference type="Gene3D" id="3.30.230.10">
    <property type="match status" value="1"/>
</dbReference>
<dbReference type="InterPro" id="IPR027417">
    <property type="entry name" value="P-loop_NTPase"/>
</dbReference>
<dbReference type="InterPro" id="IPR014721">
    <property type="entry name" value="Ribsml_uS5_D2-typ_fold_subgr"/>
</dbReference>
<dbReference type="GO" id="GO:0004252">
    <property type="term" value="F:serine-type endopeptidase activity"/>
    <property type="evidence" value="ECO:0007669"/>
    <property type="project" value="UniProtKB-UniRule"/>
</dbReference>
<dbReference type="InterPro" id="IPR020568">
    <property type="entry name" value="Ribosomal_Su5_D2-typ_SF"/>
</dbReference>
<dbReference type="InterPro" id="IPR008269">
    <property type="entry name" value="Lon_proteolytic"/>
</dbReference>
<comment type="catalytic activity">
    <reaction evidence="2">
        <text>Hydrolysis of proteins in presence of ATP.</text>
        <dbReference type="EC" id="3.4.21.53"/>
    </reaction>
</comment>
<evidence type="ECO:0000259" key="3">
    <source>
        <dbReference type="PROSITE" id="PS51786"/>
    </source>
</evidence>
<dbReference type="GO" id="GO:0006508">
    <property type="term" value="P:proteolysis"/>
    <property type="evidence" value="ECO:0007669"/>
    <property type="project" value="UniProtKB-KW"/>
</dbReference>
<protein>
    <recommendedName>
        <fullName evidence="2">endopeptidase La</fullName>
        <ecNumber evidence="2">3.4.21.53</ecNumber>
    </recommendedName>
</protein>
<keyword evidence="1 2" id="KW-0645">Protease</keyword>
<dbReference type="RefSeq" id="WP_096619910.1">
    <property type="nucleotide sequence ID" value="NZ_CP020663.1"/>
</dbReference>
<sequence length="571" mass="64628">MQELTWQSVIPRFSNVEQQINNYAALVSMPPCALQPRLKNSIQRLMNNSSSSRLLLVTAPDIHDYYSLIKNIVANFLPHKNIPVLLCENFDETTLFGGVYSNPADVTTSRIVEGLVHQANGGVLLISLTVMISQPNLWIRLKHVLATHSLAWKRMKQEFYCELPKPNEISLRIIVIGDRSLMSDFETEEPELHRISIYTEYEQDVFLTIENVDTYLSILKGFQTYYGVKPLTANAVKRIMQEGVRFTEDQDRMPLCPLWIKSLMQEANYQSQHDEISAYDVEMAISQKYFRESYLPLRAVDYIHKGQVFIDTKGEHIGQVNGLTVVERLGHPIAYGEPTRISCVVHFGDGDISDVERKVDLAGNIHAKGMMIMQAFVNAALNLFEPLPYSASIVFEQSYCEVDGDSASLAELCAFVSALAQQPINQSIAITGAVDQFGRVQAVGGINEKIEGFYYICENRGLSGDQGIILPKTNLNALCLNHNVANAIKEKNFYLWAIEHVEEAFPLITGLRFSDTKETKQRQANVNKLANKKQKEQETILGKIADRIDAFHHGEQRHTSLMYKLRNWLAH</sequence>
<dbReference type="PRINTS" id="PR00830">
    <property type="entry name" value="ENDOLAPTASE"/>
</dbReference>
<keyword evidence="2 4" id="KW-0378">Hydrolase</keyword>
<dbReference type="Gene3D" id="1.10.8.60">
    <property type="match status" value="1"/>
</dbReference>
<dbReference type="GO" id="GO:0005524">
    <property type="term" value="F:ATP binding"/>
    <property type="evidence" value="ECO:0007669"/>
    <property type="project" value="InterPro"/>
</dbReference>
<dbReference type="Gene3D" id="3.40.50.300">
    <property type="entry name" value="P-loop containing nucleotide triphosphate hydrolases"/>
    <property type="match status" value="1"/>
</dbReference>
<evidence type="ECO:0000313" key="4">
    <source>
        <dbReference type="EMBL" id="ATF10469.1"/>
    </source>
</evidence>
<keyword evidence="5" id="KW-1185">Reference proteome</keyword>
<dbReference type="Pfam" id="PF05362">
    <property type="entry name" value="Lon_C"/>
    <property type="match status" value="1"/>
</dbReference>
<feature type="active site" evidence="2">
    <location>
        <position position="406"/>
    </location>
</feature>
<feature type="active site" evidence="2">
    <location>
        <position position="449"/>
    </location>
</feature>
<evidence type="ECO:0000256" key="2">
    <source>
        <dbReference type="PROSITE-ProRule" id="PRU01122"/>
    </source>
</evidence>
<organism evidence="4 5">
    <name type="scientific">Candidatus Enterovibrio altilux</name>
    <dbReference type="NCBI Taxonomy" id="1927128"/>
    <lineage>
        <taxon>Bacteria</taxon>
        <taxon>Pseudomonadati</taxon>
        <taxon>Pseudomonadota</taxon>
        <taxon>Gammaproteobacteria</taxon>
        <taxon>Vibrionales</taxon>
        <taxon>Vibrionaceae</taxon>
        <taxon>Enterovibrio</taxon>
    </lineage>
</organism>
<dbReference type="InterPro" id="IPR041699">
    <property type="entry name" value="AAA_32"/>
</dbReference>
<accession>A0A291BBR4</accession>
<dbReference type="GO" id="GO:0004176">
    <property type="term" value="F:ATP-dependent peptidase activity"/>
    <property type="evidence" value="ECO:0007669"/>
    <property type="project" value="UniProtKB-UniRule"/>
</dbReference>
<feature type="domain" description="Lon proteolytic" evidence="3">
    <location>
        <begin position="314"/>
        <end position="511"/>
    </location>
</feature>
<keyword evidence="2" id="KW-0720">Serine protease</keyword>
<gene>
    <name evidence="4" type="ORF">BTN50_2060</name>
</gene>
<dbReference type="InterPro" id="IPR046843">
    <property type="entry name" value="LonB_AAA-LID"/>
</dbReference>
<dbReference type="PROSITE" id="PS51786">
    <property type="entry name" value="LON_PROTEOLYTIC"/>
    <property type="match status" value="1"/>
</dbReference>
<dbReference type="AlphaFoldDB" id="A0A291BBR4"/>
<evidence type="ECO:0000313" key="5">
    <source>
        <dbReference type="Proteomes" id="UP000218160"/>
    </source>
</evidence>
<dbReference type="Pfam" id="PF20436">
    <property type="entry name" value="LonB_AAA-LID"/>
    <property type="match status" value="1"/>
</dbReference>